<dbReference type="AlphaFoldDB" id="A0A2H0KA02"/>
<gene>
    <name evidence="1" type="ORF">COV91_06015</name>
</gene>
<name>A0A2H0KA02_9BACT</name>
<evidence type="ECO:0000313" key="2">
    <source>
        <dbReference type="Proteomes" id="UP000229342"/>
    </source>
</evidence>
<accession>A0A2H0KA02</accession>
<evidence type="ECO:0000313" key="1">
    <source>
        <dbReference type="EMBL" id="PIQ68091.1"/>
    </source>
</evidence>
<organism evidence="1 2">
    <name type="scientific">Candidatus Taylorbacteria bacterium CG11_big_fil_rev_8_21_14_0_20_46_11</name>
    <dbReference type="NCBI Taxonomy" id="1975025"/>
    <lineage>
        <taxon>Bacteria</taxon>
        <taxon>Candidatus Tayloriibacteriota</taxon>
    </lineage>
</organism>
<reference evidence="1 2" key="1">
    <citation type="submission" date="2017-09" db="EMBL/GenBank/DDBJ databases">
        <title>Depth-based differentiation of microbial function through sediment-hosted aquifers and enrichment of novel symbionts in the deep terrestrial subsurface.</title>
        <authorList>
            <person name="Probst A.J."/>
            <person name="Ladd B."/>
            <person name="Jarett J.K."/>
            <person name="Geller-Mcgrath D.E."/>
            <person name="Sieber C.M."/>
            <person name="Emerson J.B."/>
            <person name="Anantharaman K."/>
            <person name="Thomas B.C."/>
            <person name="Malmstrom R."/>
            <person name="Stieglmeier M."/>
            <person name="Klingl A."/>
            <person name="Woyke T."/>
            <person name="Ryan C.M."/>
            <person name="Banfield J.F."/>
        </authorList>
    </citation>
    <scope>NUCLEOTIDE SEQUENCE [LARGE SCALE GENOMIC DNA]</scope>
    <source>
        <strain evidence="1">CG11_big_fil_rev_8_21_14_0_20_46_11</strain>
    </source>
</reference>
<protein>
    <submittedName>
        <fullName evidence="1">Uncharacterized protein</fullName>
    </submittedName>
</protein>
<sequence length="261" mass="28689">MLAVFSFFISPVYKKIRILSLSCLNKRKKMKTTWTLALFLTATVTEAQSVSVLYPPPDASRYAYGIHQVIGHGFVPPSESPRITVAVTATLGWKTGGEELGNFYVLYYPSKNSGQYTVLGKSELGRSCSITADTPQKDGHGEQATILIVAEHIPPAPRTGDTIHTEVVVSGVEETITTSRVVEVRGLIPKVEIYRDRNGPYKGVILGRWVGIPNQLYQLQESSDLISWKARNTGESSSTGTLSIALDTTAPAKFFRWVPVR</sequence>
<dbReference type="Proteomes" id="UP000229342">
    <property type="component" value="Unassembled WGS sequence"/>
</dbReference>
<proteinExistence type="predicted"/>
<comment type="caution">
    <text evidence="1">The sequence shown here is derived from an EMBL/GenBank/DDBJ whole genome shotgun (WGS) entry which is preliminary data.</text>
</comment>
<dbReference type="EMBL" id="PCVG01000081">
    <property type="protein sequence ID" value="PIQ68091.1"/>
    <property type="molecule type" value="Genomic_DNA"/>
</dbReference>